<keyword evidence="13" id="KW-0808">Transferase</keyword>
<dbReference type="PROSITE" id="PS50994">
    <property type="entry name" value="INTEGRASE"/>
    <property type="match status" value="1"/>
</dbReference>
<evidence type="ECO:0000256" key="5">
    <source>
        <dbReference type="ARBA" id="ARBA00022723"/>
    </source>
</evidence>
<evidence type="ECO:0000256" key="10">
    <source>
        <dbReference type="ARBA" id="ARBA00022842"/>
    </source>
</evidence>
<keyword evidence="4" id="KW-0540">Nuclease</keyword>
<evidence type="ECO:0000256" key="9">
    <source>
        <dbReference type="ARBA" id="ARBA00022840"/>
    </source>
</evidence>
<keyword evidence="7" id="KW-0255">Endonuclease</keyword>
<dbReference type="InterPro" id="IPR039537">
    <property type="entry name" value="Retrotran_Ty1/copia-like"/>
</dbReference>
<keyword evidence="3" id="KW-0645">Protease</keyword>
<comment type="function">
    <text evidence="1">The aspartyl protease (PR) mediates the proteolytic cleavages of the Gag and Gag-Pol polyproteins after assembly of the VLP.</text>
</comment>
<sequence>MAADINNQSAHVHLKEADKASASLDKRGEDRLLPLHHLLPPWKIPVSTLSFEHHVQLTFTVVMRVSAALKQKDCWEAVEPGYNGADIKDLSVEKRRKNYKALEFINLGGSEASEIFEGIHTNYGLLHMIMIVKEVVNTTKIDYVSMHEHMSKIHNLNRKRIKRGLHFTDKSLVMFYLMGLPLEKFDGLVRAMEKDEDNLTPAVVKVKLLFEEKRIRRDKDQKANMEGAKAMAVKQLLNRSPGKIMLQKIEDQKQRPRYGEQGYQLGNAQTVQYNFNALCTSTIKMPDCKNCWLLDTAASYHMTPNRDIMRNFNSEVHGEVEVANGQMAKIKHVRMVTIKVKDKHIGWTIELSDVFCVPDLCNNLISGKRMDVKGMEVRIIHGCVTVLDDNIEIFKALSGSEHNVYIVECETYIAAQEKVCATANSTVTSEAWHKKFGHVQVLPHVSGLQEVSSERCDVCLEGKMKRQKFQNSSSRALEPLNLVHSDVVGKISPASLEGAEYLVKFVDDCSRHTHAAVVKNKSDTFNEFCKFQSSVEKLQEIKLKVLQTDNGGEFINTEFKKHLGDSGVLHRLTTPYTLQQNGRTE</sequence>
<comment type="caution">
    <text evidence="18">The sequence shown here is derived from an EMBL/GenBank/DDBJ whole genome shotgun (WGS) entry which is preliminary data.</text>
</comment>
<evidence type="ECO:0000313" key="18">
    <source>
        <dbReference type="EMBL" id="KAJ8878473.1"/>
    </source>
</evidence>
<dbReference type="Pfam" id="PF22936">
    <property type="entry name" value="Pol_BBD"/>
    <property type="match status" value="1"/>
</dbReference>
<keyword evidence="15" id="KW-0233">DNA recombination</keyword>
<dbReference type="InterPro" id="IPR012337">
    <property type="entry name" value="RNaseH-like_sf"/>
</dbReference>
<keyword evidence="13" id="KW-0239">DNA-directed DNA polymerase</keyword>
<keyword evidence="13" id="KW-0548">Nucleotidyltransferase</keyword>
<feature type="region of interest" description="Disordered" evidence="16">
    <location>
        <begin position="1"/>
        <end position="20"/>
    </location>
</feature>
<evidence type="ECO:0000256" key="16">
    <source>
        <dbReference type="SAM" id="MobiDB-lite"/>
    </source>
</evidence>
<proteinExistence type="predicted"/>
<gene>
    <name evidence="18" type="ORF">PR048_019051</name>
</gene>
<dbReference type="Pfam" id="PF00665">
    <property type="entry name" value="rve"/>
    <property type="match status" value="1"/>
</dbReference>
<feature type="domain" description="Integrase catalytic" evidence="17">
    <location>
        <begin position="475"/>
        <end position="585"/>
    </location>
</feature>
<keyword evidence="14" id="KW-0917">Virion maturation</keyword>
<protein>
    <recommendedName>
        <fullName evidence="17">Integrase catalytic domain-containing protein</fullName>
    </recommendedName>
</protein>
<keyword evidence="12" id="KW-0695">RNA-directed DNA polymerase</keyword>
<evidence type="ECO:0000256" key="4">
    <source>
        <dbReference type="ARBA" id="ARBA00022722"/>
    </source>
</evidence>
<keyword evidence="6" id="KW-0547">Nucleotide-binding</keyword>
<evidence type="ECO:0000256" key="2">
    <source>
        <dbReference type="ARBA" id="ARBA00022612"/>
    </source>
</evidence>
<dbReference type="PANTHER" id="PTHR42648">
    <property type="entry name" value="TRANSPOSASE, PUTATIVE-RELATED"/>
    <property type="match status" value="1"/>
</dbReference>
<dbReference type="EMBL" id="JARBHB010000007">
    <property type="protein sequence ID" value="KAJ8878473.1"/>
    <property type="molecule type" value="Genomic_DNA"/>
</dbReference>
<evidence type="ECO:0000256" key="12">
    <source>
        <dbReference type="ARBA" id="ARBA00022918"/>
    </source>
</evidence>
<dbReference type="InterPro" id="IPR054722">
    <property type="entry name" value="PolX-like_BBD"/>
</dbReference>
<dbReference type="PANTHER" id="PTHR42648:SF11">
    <property type="entry name" value="TRANSPOSON TY4-P GAG-POL POLYPROTEIN"/>
    <property type="match status" value="1"/>
</dbReference>
<reference evidence="18 19" key="1">
    <citation type="submission" date="2023-02" db="EMBL/GenBank/DDBJ databases">
        <title>LHISI_Scaffold_Assembly.</title>
        <authorList>
            <person name="Stuart O.P."/>
            <person name="Cleave R."/>
            <person name="Magrath M.J.L."/>
            <person name="Mikheyev A.S."/>
        </authorList>
    </citation>
    <scope>NUCLEOTIDE SEQUENCE [LARGE SCALE GENOMIC DNA]</scope>
    <source>
        <strain evidence="18">Daus_M_001</strain>
        <tissue evidence="18">Leg muscle</tissue>
    </source>
</reference>
<keyword evidence="10" id="KW-0460">Magnesium</keyword>
<evidence type="ECO:0000256" key="3">
    <source>
        <dbReference type="ARBA" id="ARBA00022670"/>
    </source>
</evidence>
<evidence type="ECO:0000256" key="1">
    <source>
        <dbReference type="ARBA" id="ARBA00002180"/>
    </source>
</evidence>
<keyword evidence="8" id="KW-0378">Hydrolase</keyword>
<keyword evidence="11" id="KW-0229">DNA integration</keyword>
<dbReference type="InterPro" id="IPR001584">
    <property type="entry name" value="Integrase_cat-core"/>
</dbReference>
<keyword evidence="5" id="KW-0479">Metal-binding</keyword>
<evidence type="ECO:0000313" key="19">
    <source>
        <dbReference type="Proteomes" id="UP001159363"/>
    </source>
</evidence>
<dbReference type="InterPro" id="IPR036397">
    <property type="entry name" value="RNaseH_sf"/>
</dbReference>
<dbReference type="Proteomes" id="UP001159363">
    <property type="component" value="Chromosome 6"/>
</dbReference>
<keyword evidence="19" id="KW-1185">Reference proteome</keyword>
<keyword evidence="9" id="KW-0067">ATP-binding</keyword>
<dbReference type="Gene3D" id="3.30.420.10">
    <property type="entry name" value="Ribonuclease H-like superfamily/Ribonuclease H"/>
    <property type="match status" value="1"/>
</dbReference>
<feature type="compositionally biased region" description="Polar residues" evidence="16">
    <location>
        <begin position="1"/>
        <end position="10"/>
    </location>
</feature>
<name>A0ABQ9H2E3_9NEOP</name>
<organism evidence="18 19">
    <name type="scientific">Dryococelus australis</name>
    <dbReference type="NCBI Taxonomy" id="614101"/>
    <lineage>
        <taxon>Eukaryota</taxon>
        <taxon>Metazoa</taxon>
        <taxon>Ecdysozoa</taxon>
        <taxon>Arthropoda</taxon>
        <taxon>Hexapoda</taxon>
        <taxon>Insecta</taxon>
        <taxon>Pterygota</taxon>
        <taxon>Neoptera</taxon>
        <taxon>Polyneoptera</taxon>
        <taxon>Phasmatodea</taxon>
        <taxon>Verophasmatodea</taxon>
        <taxon>Anareolatae</taxon>
        <taxon>Phasmatidae</taxon>
        <taxon>Eurycanthinae</taxon>
        <taxon>Dryococelus</taxon>
    </lineage>
</organism>
<evidence type="ECO:0000256" key="11">
    <source>
        <dbReference type="ARBA" id="ARBA00022908"/>
    </source>
</evidence>
<keyword evidence="2" id="KW-1188">Viral release from host cell</keyword>
<evidence type="ECO:0000259" key="17">
    <source>
        <dbReference type="PROSITE" id="PS50994"/>
    </source>
</evidence>
<evidence type="ECO:0000256" key="13">
    <source>
        <dbReference type="ARBA" id="ARBA00022932"/>
    </source>
</evidence>
<evidence type="ECO:0000256" key="15">
    <source>
        <dbReference type="ARBA" id="ARBA00023172"/>
    </source>
</evidence>
<evidence type="ECO:0000256" key="14">
    <source>
        <dbReference type="ARBA" id="ARBA00023113"/>
    </source>
</evidence>
<evidence type="ECO:0000256" key="7">
    <source>
        <dbReference type="ARBA" id="ARBA00022759"/>
    </source>
</evidence>
<evidence type="ECO:0000256" key="6">
    <source>
        <dbReference type="ARBA" id="ARBA00022741"/>
    </source>
</evidence>
<evidence type="ECO:0000256" key="8">
    <source>
        <dbReference type="ARBA" id="ARBA00022801"/>
    </source>
</evidence>
<dbReference type="SUPFAM" id="SSF53098">
    <property type="entry name" value="Ribonuclease H-like"/>
    <property type="match status" value="1"/>
</dbReference>
<accession>A0ABQ9H2E3</accession>